<name>A0A4Y2S4E4_ARAVE</name>
<keyword evidence="1" id="KW-0175">Coiled coil</keyword>
<comment type="caution">
    <text evidence="2">The sequence shown here is derived from an EMBL/GenBank/DDBJ whole genome shotgun (WGS) entry which is preliminary data.</text>
</comment>
<reference evidence="2 3" key="1">
    <citation type="journal article" date="2019" name="Sci. Rep.">
        <title>Orb-weaving spider Araneus ventricosus genome elucidates the spidroin gene catalogue.</title>
        <authorList>
            <person name="Kono N."/>
            <person name="Nakamura H."/>
            <person name="Ohtoshi R."/>
            <person name="Moran D.A.P."/>
            <person name="Shinohara A."/>
            <person name="Yoshida Y."/>
            <person name="Fujiwara M."/>
            <person name="Mori M."/>
            <person name="Tomita M."/>
            <person name="Arakawa K."/>
        </authorList>
    </citation>
    <scope>NUCLEOTIDE SEQUENCE [LARGE SCALE GENOMIC DNA]</scope>
</reference>
<dbReference type="AlphaFoldDB" id="A0A4Y2S4E4"/>
<dbReference type="SUPFAM" id="SSF47353">
    <property type="entry name" value="Retrovirus capsid dimerization domain-like"/>
    <property type="match status" value="1"/>
</dbReference>
<protein>
    <recommendedName>
        <fullName evidence="4">SCAN box domain-containing protein</fullName>
    </recommendedName>
</protein>
<evidence type="ECO:0008006" key="4">
    <source>
        <dbReference type="Google" id="ProtNLM"/>
    </source>
</evidence>
<evidence type="ECO:0000313" key="2">
    <source>
        <dbReference type="EMBL" id="GBN82793.1"/>
    </source>
</evidence>
<proteinExistence type="predicted"/>
<evidence type="ECO:0000256" key="1">
    <source>
        <dbReference type="SAM" id="Coils"/>
    </source>
</evidence>
<sequence>MAFLAKFRKVDLVRLAEEMGLEITSEDRVIDICKKIKNSPDYEEEFAKGQLDVISQERDTERAYELEKLKITSAAETASLNSTRSEGSRNRREIKHLMQKFDSQNTEISLYLTLYERQARAAGIEEEEWVSQLISLLPLDLAQIIIKEFEEQMREYTNVKKVLLDRFKMRPETFRIKFTQHQRKQGALWKDIVFVLQNYFDGWIEALNVKDFKGLKELMIADQLERRVLNEVKDHFLDELIDALELAGKLDQHESVRGHRRVNPVRMAE</sequence>
<evidence type="ECO:0000313" key="3">
    <source>
        <dbReference type="Proteomes" id="UP000499080"/>
    </source>
</evidence>
<dbReference type="EMBL" id="BGPR01019735">
    <property type="protein sequence ID" value="GBN82793.1"/>
    <property type="molecule type" value="Genomic_DNA"/>
</dbReference>
<dbReference type="PANTHER" id="PTHR46888">
    <property type="entry name" value="ZINC KNUCKLE DOMAINCONTAINING PROTEIN-RELATED"/>
    <property type="match status" value="1"/>
</dbReference>
<accession>A0A4Y2S4E4</accession>
<dbReference type="Proteomes" id="UP000499080">
    <property type="component" value="Unassembled WGS sequence"/>
</dbReference>
<gene>
    <name evidence="2" type="ORF">AVEN_206965_1</name>
</gene>
<dbReference type="OrthoDB" id="6362792at2759"/>
<feature type="coiled-coil region" evidence="1">
    <location>
        <begin position="139"/>
        <end position="166"/>
    </location>
</feature>
<dbReference type="PANTHER" id="PTHR46888:SF1">
    <property type="entry name" value="RIBONUCLEASE H"/>
    <property type="match status" value="1"/>
</dbReference>
<organism evidence="2 3">
    <name type="scientific">Araneus ventricosus</name>
    <name type="common">Orbweaver spider</name>
    <name type="synonym">Epeira ventricosa</name>
    <dbReference type="NCBI Taxonomy" id="182803"/>
    <lineage>
        <taxon>Eukaryota</taxon>
        <taxon>Metazoa</taxon>
        <taxon>Ecdysozoa</taxon>
        <taxon>Arthropoda</taxon>
        <taxon>Chelicerata</taxon>
        <taxon>Arachnida</taxon>
        <taxon>Araneae</taxon>
        <taxon>Araneomorphae</taxon>
        <taxon>Entelegynae</taxon>
        <taxon>Araneoidea</taxon>
        <taxon>Araneidae</taxon>
        <taxon>Araneus</taxon>
    </lineage>
</organism>
<keyword evidence="3" id="KW-1185">Reference proteome</keyword>